<protein>
    <submittedName>
        <fullName evidence="4">MAM domain-containing protein</fullName>
    </submittedName>
</protein>
<dbReference type="Gene3D" id="2.60.120.200">
    <property type="match status" value="1"/>
</dbReference>
<dbReference type="SMART" id="SM00137">
    <property type="entry name" value="MAM"/>
    <property type="match status" value="1"/>
</dbReference>
<feature type="domain" description="MAM" evidence="2">
    <location>
        <begin position="33"/>
        <end position="194"/>
    </location>
</feature>
<dbReference type="GO" id="GO:0016020">
    <property type="term" value="C:membrane"/>
    <property type="evidence" value="ECO:0007669"/>
    <property type="project" value="InterPro"/>
</dbReference>
<evidence type="ECO:0000256" key="1">
    <source>
        <dbReference type="SAM" id="MobiDB-lite"/>
    </source>
</evidence>
<dbReference type="InterPro" id="IPR000998">
    <property type="entry name" value="MAM_dom"/>
</dbReference>
<proteinExistence type="predicted"/>
<sequence length="927" mass="101692">MEDLLGSLRVRMRMRLNSGGEVMRSDIKASGDLNCDFNQRCRWRNGTGLEDSGEWLVSNVAPIDTQRQIESMHTGSNDQFGYTFGMNGRQSAILISDVISCQLGGAKLKFWYWKTDATTTLEVCIRQPPGNPDPSKLHCYNALSGTHAQQWIYIAVELPPMSQPFELVIRAFFTQPVDIIAIDDISYDAILCGGRKYRRKRVPENLPVIAFKDWEQLRKSTQTERLPTMLVVAEPEPSIAITEHQPVTTTTTTMPTLSETSTAETTFSPSTSMPMSLEQSTPLSLASGNQSLDHMNNLMNFLKQAAPLLPVIPVLVRSLHSTDTQGPATQTPNPLQGLMQFAGLGSSQAFVPPAAAAGTPIYSNKKVNGLMQFAGLGSSQAVVPPAAAAGTPIYSNKKVNGDNSFTPPIQFNGLSNLINKLAPTSQASFGTPLPNYGSPDLNKAVDQQELVEESPEPFVTEGPAPESSTVYPQKVANLYGVQTNRVAKKVDEHYMAPLPPNIKEKAPRKSLGEDSLDISSLTTSEIRQLEAIHRKIFNSSESEAKKVKTSSTGRSNIASNVRLIKPEPPTTTTSHPLTIFRKSANKSAKKSPELIGQLTDLTNNLTPDILNDLTMLKDIPNLEELTEGMDLSLLNRPGGFAQLKQQFIERLLRRNMGLPVNKTVNSGTSAGAGGNYETTNIQPPNRAHGEHSYSQDKSGFIPEYVDPVVPESSSDASYNQLARPTSLFEVNSSGIRRQHSRKEPHFKSLCPTVDCNFDDNTFCGYSATILGTDEDLLLGVQPKIHVKSWILSDRRVSNSLTGIPADLTGGYFAYAGETQDPHDVFVLTTSETVRFEEEAKLELRIFLAGAYGRFRVCLNGFSECPISISGSDLTVNARQWSILSANLQPGSYKIHLIADQLRKNYVIGLDQIQLVNKYRSGSVQCKY</sequence>
<name>A0A1I7YTF3_9BILA</name>
<accession>A0A1I7YTF3</accession>
<dbReference type="AlphaFoldDB" id="A0A1I7YTF3"/>
<feature type="region of interest" description="Disordered" evidence="1">
    <location>
        <begin position="663"/>
        <end position="695"/>
    </location>
</feature>
<dbReference type="PROSITE" id="PS50060">
    <property type="entry name" value="MAM_2"/>
    <property type="match status" value="1"/>
</dbReference>
<organism evidence="3 4">
    <name type="scientific">Steinernema glaseri</name>
    <dbReference type="NCBI Taxonomy" id="37863"/>
    <lineage>
        <taxon>Eukaryota</taxon>
        <taxon>Metazoa</taxon>
        <taxon>Ecdysozoa</taxon>
        <taxon>Nematoda</taxon>
        <taxon>Chromadorea</taxon>
        <taxon>Rhabditida</taxon>
        <taxon>Tylenchina</taxon>
        <taxon>Panagrolaimomorpha</taxon>
        <taxon>Strongyloidoidea</taxon>
        <taxon>Steinernematidae</taxon>
        <taxon>Steinernema</taxon>
    </lineage>
</organism>
<dbReference type="Proteomes" id="UP000095287">
    <property type="component" value="Unplaced"/>
</dbReference>
<evidence type="ECO:0000259" key="2">
    <source>
        <dbReference type="PROSITE" id="PS50060"/>
    </source>
</evidence>
<keyword evidence="3" id="KW-1185">Reference proteome</keyword>
<evidence type="ECO:0000313" key="3">
    <source>
        <dbReference type="Proteomes" id="UP000095287"/>
    </source>
</evidence>
<dbReference type="InterPro" id="IPR013320">
    <property type="entry name" value="ConA-like_dom_sf"/>
</dbReference>
<feature type="region of interest" description="Disordered" evidence="1">
    <location>
        <begin position="248"/>
        <end position="277"/>
    </location>
</feature>
<dbReference type="WBParaSite" id="L893_g19523.t1">
    <property type="protein sequence ID" value="L893_g19523.t1"/>
    <property type="gene ID" value="L893_g19523"/>
</dbReference>
<reference evidence="4" key="1">
    <citation type="submission" date="2016-11" db="UniProtKB">
        <authorList>
            <consortium name="WormBaseParasite"/>
        </authorList>
    </citation>
    <scope>IDENTIFICATION</scope>
</reference>
<feature type="compositionally biased region" description="Low complexity" evidence="1">
    <location>
        <begin position="248"/>
        <end position="276"/>
    </location>
</feature>
<dbReference type="Pfam" id="PF00629">
    <property type="entry name" value="MAM"/>
    <property type="match status" value="1"/>
</dbReference>
<dbReference type="SUPFAM" id="SSF49899">
    <property type="entry name" value="Concanavalin A-like lectins/glucanases"/>
    <property type="match status" value="1"/>
</dbReference>
<evidence type="ECO:0000313" key="4">
    <source>
        <dbReference type="WBParaSite" id="L893_g19523.t1"/>
    </source>
</evidence>